<sequence length="215" mass="25018">MDRWPARNDASNESTNSTKMYNKLLRESNRKILYKLSLTKILLITTIFTLTVFRKAIKIHSYISQMSLFLNLMRKFTNDRNLVKPANTIFAMAFLTLQVMYVQKKKLENSGPLNQMDFKKICKGNFGESWRSFDGSALFGGRKKNTPMGYINEAMDRVKETIERAFSGVQRQYEKVLIDARWTSQLHRPLHAAGHILNPMLFYTTQENDTLDSEE</sequence>
<dbReference type="Proteomes" id="UP000824120">
    <property type="component" value="Chromosome 9"/>
</dbReference>
<gene>
    <name evidence="2" type="ORF">H5410_045931</name>
</gene>
<protein>
    <submittedName>
        <fullName evidence="2">Uncharacterized protein</fullName>
    </submittedName>
</protein>
<keyword evidence="1" id="KW-0472">Membrane</keyword>
<organism evidence="2 3">
    <name type="scientific">Solanum commersonii</name>
    <name type="common">Commerson's wild potato</name>
    <name type="synonym">Commerson's nightshade</name>
    <dbReference type="NCBI Taxonomy" id="4109"/>
    <lineage>
        <taxon>Eukaryota</taxon>
        <taxon>Viridiplantae</taxon>
        <taxon>Streptophyta</taxon>
        <taxon>Embryophyta</taxon>
        <taxon>Tracheophyta</taxon>
        <taxon>Spermatophyta</taxon>
        <taxon>Magnoliopsida</taxon>
        <taxon>eudicotyledons</taxon>
        <taxon>Gunneridae</taxon>
        <taxon>Pentapetalae</taxon>
        <taxon>asterids</taxon>
        <taxon>lamiids</taxon>
        <taxon>Solanales</taxon>
        <taxon>Solanaceae</taxon>
        <taxon>Solanoideae</taxon>
        <taxon>Solaneae</taxon>
        <taxon>Solanum</taxon>
    </lineage>
</organism>
<feature type="transmembrane region" description="Helical" evidence="1">
    <location>
        <begin position="32"/>
        <end position="53"/>
    </location>
</feature>
<comment type="caution">
    <text evidence="2">The sequence shown here is derived from an EMBL/GenBank/DDBJ whole genome shotgun (WGS) entry which is preliminary data.</text>
</comment>
<dbReference type="EMBL" id="JACXVP010000009">
    <property type="protein sequence ID" value="KAG5585497.1"/>
    <property type="molecule type" value="Genomic_DNA"/>
</dbReference>
<keyword evidence="1" id="KW-0812">Transmembrane</keyword>
<evidence type="ECO:0000313" key="2">
    <source>
        <dbReference type="EMBL" id="KAG5585497.1"/>
    </source>
</evidence>
<proteinExistence type="predicted"/>
<dbReference type="OrthoDB" id="1300569at2759"/>
<accession>A0A9J5XAW6</accession>
<keyword evidence="3" id="KW-1185">Reference proteome</keyword>
<name>A0A9J5XAW6_SOLCO</name>
<reference evidence="2 3" key="1">
    <citation type="submission" date="2020-09" db="EMBL/GenBank/DDBJ databases">
        <title>De no assembly of potato wild relative species, Solanum commersonii.</title>
        <authorList>
            <person name="Cho K."/>
        </authorList>
    </citation>
    <scope>NUCLEOTIDE SEQUENCE [LARGE SCALE GENOMIC DNA]</scope>
    <source>
        <strain evidence="2">LZ3.2</strain>
        <tissue evidence="2">Leaf</tissue>
    </source>
</reference>
<keyword evidence="1" id="KW-1133">Transmembrane helix</keyword>
<dbReference type="AlphaFoldDB" id="A0A9J5XAW6"/>
<evidence type="ECO:0000256" key="1">
    <source>
        <dbReference type="SAM" id="Phobius"/>
    </source>
</evidence>
<evidence type="ECO:0000313" key="3">
    <source>
        <dbReference type="Proteomes" id="UP000824120"/>
    </source>
</evidence>